<feature type="region of interest" description="Disordered" evidence="3">
    <location>
        <begin position="1"/>
        <end position="43"/>
    </location>
</feature>
<dbReference type="InParanoid" id="A0A1V9XKI9"/>
<evidence type="ECO:0000256" key="1">
    <source>
        <dbReference type="ARBA" id="ARBA00040125"/>
    </source>
</evidence>
<dbReference type="Gene3D" id="3.40.50.1820">
    <property type="entry name" value="alpha/beta hydrolase"/>
    <property type="match status" value="1"/>
</dbReference>
<gene>
    <name evidence="6" type="ORF">BIW11_09346</name>
</gene>
<dbReference type="AlphaFoldDB" id="A0A1V9XKI9"/>
<name>A0A1V9XKI9_9ACAR</name>
<dbReference type="STRING" id="418985.A0A1V9XKI9"/>
<feature type="compositionally biased region" description="Polar residues" evidence="3">
    <location>
        <begin position="1"/>
        <end position="20"/>
    </location>
</feature>
<keyword evidence="4" id="KW-1133">Transmembrane helix</keyword>
<evidence type="ECO:0000259" key="5">
    <source>
        <dbReference type="Pfam" id="PF00561"/>
    </source>
</evidence>
<feature type="transmembrane region" description="Helical" evidence="4">
    <location>
        <begin position="89"/>
        <end position="120"/>
    </location>
</feature>
<accession>A0A1V9XKI9</accession>
<evidence type="ECO:0000256" key="2">
    <source>
        <dbReference type="ARBA" id="ARBA00042701"/>
    </source>
</evidence>
<proteinExistence type="predicted"/>
<comment type="caution">
    <text evidence="6">The sequence shown here is derived from an EMBL/GenBank/DDBJ whole genome shotgun (WGS) entry which is preliminary data.</text>
</comment>
<keyword evidence="4" id="KW-0812">Transmembrane</keyword>
<feature type="domain" description="AB hydrolase-1" evidence="5">
    <location>
        <begin position="184"/>
        <end position="322"/>
    </location>
</feature>
<dbReference type="InterPro" id="IPR000073">
    <property type="entry name" value="AB_hydrolase_1"/>
</dbReference>
<dbReference type="EMBL" id="MNPL01008810">
    <property type="protein sequence ID" value="OQR74044.1"/>
    <property type="molecule type" value="Genomic_DNA"/>
</dbReference>
<protein>
    <recommendedName>
        <fullName evidence="1">Protein ABHD13</fullName>
    </recommendedName>
    <alternativeName>
        <fullName evidence="2">Alpha/beta hydrolase domain-containing protein 13</fullName>
    </alternativeName>
</protein>
<evidence type="ECO:0000313" key="6">
    <source>
        <dbReference type="EMBL" id="OQR74044.1"/>
    </source>
</evidence>
<dbReference type="SUPFAM" id="SSF53474">
    <property type="entry name" value="alpha/beta-Hydrolases"/>
    <property type="match status" value="1"/>
</dbReference>
<keyword evidence="4" id="KW-0472">Membrane</keyword>
<dbReference type="OrthoDB" id="10249433at2759"/>
<organism evidence="6 7">
    <name type="scientific">Tropilaelaps mercedesae</name>
    <dbReference type="NCBI Taxonomy" id="418985"/>
    <lineage>
        <taxon>Eukaryota</taxon>
        <taxon>Metazoa</taxon>
        <taxon>Ecdysozoa</taxon>
        <taxon>Arthropoda</taxon>
        <taxon>Chelicerata</taxon>
        <taxon>Arachnida</taxon>
        <taxon>Acari</taxon>
        <taxon>Parasitiformes</taxon>
        <taxon>Mesostigmata</taxon>
        <taxon>Gamasina</taxon>
        <taxon>Dermanyssoidea</taxon>
        <taxon>Laelapidae</taxon>
        <taxon>Tropilaelaps</taxon>
    </lineage>
</organism>
<evidence type="ECO:0000256" key="3">
    <source>
        <dbReference type="SAM" id="MobiDB-lite"/>
    </source>
</evidence>
<evidence type="ECO:0000313" key="7">
    <source>
        <dbReference type="Proteomes" id="UP000192247"/>
    </source>
</evidence>
<dbReference type="PANTHER" id="PTHR12277:SF81">
    <property type="entry name" value="PROTEIN ABHD13"/>
    <property type="match status" value="1"/>
</dbReference>
<evidence type="ECO:0000256" key="4">
    <source>
        <dbReference type="SAM" id="Phobius"/>
    </source>
</evidence>
<reference evidence="6 7" key="1">
    <citation type="journal article" date="2017" name="Gigascience">
        <title>Draft genome of the honey bee ectoparasitic mite, Tropilaelaps mercedesae, is shaped by the parasitic life history.</title>
        <authorList>
            <person name="Dong X."/>
            <person name="Armstrong S.D."/>
            <person name="Xia D."/>
            <person name="Makepeace B.L."/>
            <person name="Darby A.C."/>
            <person name="Kadowaki T."/>
        </authorList>
    </citation>
    <scope>NUCLEOTIDE SEQUENCE [LARGE SCALE GENOMIC DNA]</scope>
    <source>
        <strain evidence="6">Wuxi-XJTLU</strain>
    </source>
</reference>
<dbReference type="PANTHER" id="PTHR12277">
    <property type="entry name" value="ALPHA/BETA HYDROLASE DOMAIN-CONTAINING PROTEIN"/>
    <property type="match status" value="1"/>
</dbReference>
<sequence>MRSSDVSTELSFFGSASRSPTTEDIKKFAKPRSAAESNEKTTSVVTKNLKNHTDGSARQLEEVSVKLNKNIQFSVKAGKAKNPISLKNIIINLCSVLICIISTLIVLTLIAVFIIFPLAFASSLSLRQRMMFVGWIRNSPSSLQNPTSLGLHDAKLIKITDIHAWYIPPALNVTCDEESSAERPLILFVPSFGEIRSSLNTVAMLKTLTQVLCYHVVAFDYRGTADSGGPLPSARTVLYDAREVLEQVLSSEQHITNKTIVLWGNTWGAPISLKLANEFYTNIENGALVLQSPIESTEKAAGTGLAFNILWRWMPYFYTVFVKTLQDYPETYFNTVEEATGALHLKTIVIHGKNDDVVDLNQGINVYRQLEVSRLSGNLNSEYLRWCSSKDDEVGHYIAHSSMILECLRHHL</sequence>
<dbReference type="Pfam" id="PF00561">
    <property type="entry name" value="Abhydrolase_1"/>
    <property type="match status" value="1"/>
</dbReference>
<dbReference type="Proteomes" id="UP000192247">
    <property type="component" value="Unassembled WGS sequence"/>
</dbReference>
<keyword evidence="7" id="KW-1185">Reference proteome</keyword>
<dbReference type="InterPro" id="IPR029058">
    <property type="entry name" value="AB_hydrolase_fold"/>
</dbReference>